<dbReference type="SUPFAM" id="SSF56235">
    <property type="entry name" value="N-terminal nucleophile aminohydrolases (Ntn hydrolases)"/>
    <property type="match status" value="1"/>
</dbReference>
<reference evidence="10 11" key="1">
    <citation type="submission" date="2023-10" db="EMBL/GenBank/DDBJ databases">
        <title>The genome sequence of Streptomyces sp. HUAS YS2.</title>
        <authorList>
            <person name="Mo P."/>
        </authorList>
    </citation>
    <scope>NUCLEOTIDE SEQUENCE [LARGE SCALE GENOMIC DNA]</scope>
    <source>
        <strain evidence="10 11">HUAS YS2</strain>
    </source>
</reference>
<dbReference type="GO" id="GO:0004066">
    <property type="term" value="F:asparagine synthase (glutamine-hydrolyzing) activity"/>
    <property type="evidence" value="ECO:0007669"/>
    <property type="project" value="UniProtKB-EC"/>
</dbReference>
<dbReference type="PIRSF" id="PIRSF001589">
    <property type="entry name" value="Asn_synthetase_glu-h"/>
    <property type="match status" value="1"/>
</dbReference>
<evidence type="ECO:0000256" key="8">
    <source>
        <dbReference type="ARBA" id="ARBA00048741"/>
    </source>
</evidence>
<evidence type="ECO:0000256" key="7">
    <source>
        <dbReference type="ARBA" id="ARBA00022962"/>
    </source>
</evidence>
<dbReference type="Pfam" id="PF00733">
    <property type="entry name" value="Asn_synthase"/>
    <property type="match status" value="1"/>
</dbReference>
<keyword evidence="6" id="KW-0028">Amino-acid biosynthesis</keyword>
<dbReference type="EMBL" id="CP137573">
    <property type="protein sequence ID" value="WOX26001.1"/>
    <property type="molecule type" value="Genomic_DNA"/>
</dbReference>
<dbReference type="Pfam" id="PF13537">
    <property type="entry name" value="GATase_7"/>
    <property type="match status" value="1"/>
</dbReference>
<feature type="domain" description="Glutamine amidotransferase type-2" evidence="9">
    <location>
        <begin position="2"/>
        <end position="212"/>
    </location>
</feature>
<evidence type="ECO:0000256" key="2">
    <source>
        <dbReference type="ARBA" id="ARBA00005752"/>
    </source>
</evidence>
<dbReference type="EC" id="6.3.5.4" evidence="3"/>
<keyword evidence="11" id="KW-1185">Reference proteome</keyword>
<organism evidence="10 11">
    <name type="scientific">Streptomyces solicathayae</name>
    <dbReference type="NCBI Taxonomy" id="3081768"/>
    <lineage>
        <taxon>Bacteria</taxon>
        <taxon>Bacillati</taxon>
        <taxon>Actinomycetota</taxon>
        <taxon>Actinomycetes</taxon>
        <taxon>Kitasatosporales</taxon>
        <taxon>Streptomycetaceae</taxon>
        <taxon>Streptomyces</taxon>
    </lineage>
</organism>
<evidence type="ECO:0000313" key="10">
    <source>
        <dbReference type="EMBL" id="WOX26001.1"/>
    </source>
</evidence>
<gene>
    <name evidence="10" type="primary">asnB</name>
    <name evidence="10" type="ORF">R2D22_33305</name>
</gene>
<dbReference type="SUPFAM" id="SSF52402">
    <property type="entry name" value="Adenine nucleotide alpha hydrolases-like"/>
    <property type="match status" value="1"/>
</dbReference>
<evidence type="ECO:0000256" key="1">
    <source>
        <dbReference type="ARBA" id="ARBA00005187"/>
    </source>
</evidence>
<dbReference type="InterPro" id="IPR017932">
    <property type="entry name" value="GATase_2_dom"/>
</dbReference>
<dbReference type="InterPro" id="IPR001962">
    <property type="entry name" value="Asn_synthase"/>
</dbReference>
<accession>A0ABZ0M3H9</accession>
<comment type="pathway">
    <text evidence="1">Amino-acid biosynthesis; L-asparagine biosynthesis; L-asparagine from L-aspartate (L-Gln route): step 1/1.</text>
</comment>
<dbReference type="Gene3D" id="3.40.50.620">
    <property type="entry name" value="HUPs"/>
    <property type="match status" value="1"/>
</dbReference>
<dbReference type="InterPro" id="IPR051786">
    <property type="entry name" value="ASN_synthetase/amidase"/>
</dbReference>
<dbReference type="PROSITE" id="PS51278">
    <property type="entry name" value="GATASE_TYPE_2"/>
    <property type="match status" value="1"/>
</dbReference>
<comment type="catalytic activity">
    <reaction evidence="8">
        <text>L-aspartate + L-glutamine + ATP + H2O = L-asparagine + L-glutamate + AMP + diphosphate + H(+)</text>
        <dbReference type="Rhea" id="RHEA:12228"/>
        <dbReference type="ChEBI" id="CHEBI:15377"/>
        <dbReference type="ChEBI" id="CHEBI:15378"/>
        <dbReference type="ChEBI" id="CHEBI:29985"/>
        <dbReference type="ChEBI" id="CHEBI:29991"/>
        <dbReference type="ChEBI" id="CHEBI:30616"/>
        <dbReference type="ChEBI" id="CHEBI:33019"/>
        <dbReference type="ChEBI" id="CHEBI:58048"/>
        <dbReference type="ChEBI" id="CHEBI:58359"/>
        <dbReference type="ChEBI" id="CHEBI:456215"/>
        <dbReference type="EC" id="6.3.5.4"/>
    </reaction>
</comment>
<sequence length="620" mass="67817">MCGIAGITGPGAVGGTSFVADACARMAHRGPDETGLHTGDGAALGMCRLRVVGIHDDGQPVFNADRSVVCVFNGEIYNHAELRRRLERLGHPVGGASDAHVIPALYEALGPDFVGELHGMFAIALYDTRVRRLLLITDRAGKKPLFHSRRPDGSVVFASELPALTACPDLDTEVDPVAVDLYLSHRVVPAPHTVYRHVRKVPPATVLSFEDGRPAEERRYWRYDFTPAETPPWEEAADRVDTLLRTAVADRLGAEVPLGAMLSGGLDSSLVVALAARETRTPLHTFSVGFEQQAFDESAHARTVAEHCGTEHHNYRIGVQDALDAVDRIIRHTGEPYAFPSAIAAYYMYKLAREHVTVTLTGDGSDEIFCGYGRYRVFAGLPAVAPADAHRVDADLLAGGAGDIADRYRAVLVDGLRDGLKGQLYTPEFRDRVAAAGGAANPLRARFADTDANAHELDRVMQLDCGFWLPDAQLVKIDRMAMAHSVEPRSPFLDHRLVEYVTSLSPSLKLVGGDEKAILKHVARRYLPAGIVGRRKQELAVPLEEWLGRHLRPLIETTLLSDASLTRGYFRPDALRRFVTEFRPEHSYALWTLFMLERWHAIGPATSDTDVLTAAGAGLS</sequence>
<dbReference type="CDD" id="cd01991">
    <property type="entry name" value="Asn_synthase_B_C"/>
    <property type="match status" value="1"/>
</dbReference>
<keyword evidence="4" id="KW-0547">Nucleotide-binding</keyword>
<dbReference type="InterPro" id="IPR029055">
    <property type="entry name" value="Ntn_hydrolases_N"/>
</dbReference>
<dbReference type="NCBIfam" id="TIGR01536">
    <property type="entry name" value="asn_synth_AEB"/>
    <property type="match status" value="1"/>
</dbReference>
<comment type="similarity">
    <text evidence="2">Belongs to the asparagine synthetase family.</text>
</comment>
<evidence type="ECO:0000256" key="5">
    <source>
        <dbReference type="ARBA" id="ARBA00022840"/>
    </source>
</evidence>
<name>A0ABZ0M3H9_9ACTN</name>
<evidence type="ECO:0000259" key="9">
    <source>
        <dbReference type="PROSITE" id="PS51278"/>
    </source>
</evidence>
<dbReference type="InterPro" id="IPR006426">
    <property type="entry name" value="Asn_synth_AEB"/>
</dbReference>
<proteinExistence type="inferred from homology"/>
<protein>
    <recommendedName>
        <fullName evidence="3">asparagine synthase (glutamine-hydrolyzing)</fullName>
        <ecNumber evidence="3">6.3.5.4</ecNumber>
    </recommendedName>
</protein>
<evidence type="ECO:0000256" key="4">
    <source>
        <dbReference type="ARBA" id="ARBA00022741"/>
    </source>
</evidence>
<dbReference type="Proteomes" id="UP001301731">
    <property type="component" value="Chromosome"/>
</dbReference>
<dbReference type="PANTHER" id="PTHR43284:SF1">
    <property type="entry name" value="ASPARAGINE SYNTHETASE"/>
    <property type="match status" value="1"/>
</dbReference>
<evidence type="ECO:0000256" key="3">
    <source>
        <dbReference type="ARBA" id="ARBA00012737"/>
    </source>
</evidence>
<dbReference type="CDD" id="cd00712">
    <property type="entry name" value="AsnB"/>
    <property type="match status" value="1"/>
</dbReference>
<dbReference type="RefSeq" id="WP_318108849.1">
    <property type="nucleotide sequence ID" value="NZ_CP137573.1"/>
</dbReference>
<keyword evidence="5" id="KW-0067">ATP-binding</keyword>
<evidence type="ECO:0000256" key="6">
    <source>
        <dbReference type="ARBA" id="ARBA00022888"/>
    </source>
</evidence>
<keyword evidence="6" id="KW-0061">Asparagine biosynthesis</keyword>
<dbReference type="Gene3D" id="3.60.20.10">
    <property type="entry name" value="Glutamine Phosphoribosylpyrophosphate, subunit 1, domain 1"/>
    <property type="match status" value="1"/>
</dbReference>
<evidence type="ECO:0000313" key="11">
    <source>
        <dbReference type="Proteomes" id="UP001301731"/>
    </source>
</evidence>
<keyword evidence="7" id="KW-0315">Glutamine amidotransferase</keyword>
<dbReference type="InterPro" id="IPR014729">
    <property type="entry name" value="Rossmann-like_a/b/a_fold"/>
</dbReference>
<dbReference type="PANTHER" id="PTHR43284">
    <property type="entry name" value="ASPARAGINE SYNTHETASE (GLUTAMINE-HYDROLYZING)"/>
    <property type="match status" value="1"/>
</dbReference>
<keyword evidence="10" id="KW-0436">Ligase</keyword>
<dbReference type="InterPro" id="IPR033738">
    <property type="entry name" value="AsnB_N"/>
</dbReference>